<dbReference type="SUPFAM" id="SSF103473">
    <property type="entry name" value="MFS general substrate transporter"/>
    <property type="match status" value="1"/>
</dbReference>
<feature type="transmembrane region" description="Helical" evidence="8">
    <location>
        <begin position="279"/>
        <end position="301"/>
    </location>
</feature>
<evidence type="ECO:0000256" key="4">
    <source>
        <dbReference type="ARBA" id="ARBA00022597"/>
    </source>
</evidence>
<evidence type="ECO:0000256" key="2">
    <source>
        <dbReference type="ARBA" id="ARBA00022448"/>
    </source>
</evidence>
<dbReference type="GO" id="GO:0022857">
    <property type="term" value="F:transmembrane transporter activity"/>
    <property type="evidence" value="ECO:0007669"/>
    <property type="project" value="InterPro"/>
</dbReference>
<accession>A0A9P0BUG3</accession>
<evidence type="ECO:0000256" key="6">
    <source>
        <dbReference type="ARBA" id="ARBA00022989"/>
    </source>
</evidence>
<keyword evidence="2" id="KW-0813">Transport</keyword>
<evidence type="ECO:0000313" key="11">
    <source>
        <dbReference type="Proteomes" id="UP001154114"/>
    </source>
</evidence>
<dbReference type="AlphaFoldDB" id="A0A9P0BUG3"/>
<keyword evidence="11" id="KW-1185">Reference proteome</keyword>
<dbReference type="Proteomes" id="UP001154114">
    <property type="component" value="Chromosome 23"/>
</dbReference>
<keyword evidence="3" id="KW-1003">Cell membrane</keyword>
<sequence>MNGIVVQILTAFLLAVPTLMVGIGNTWPSYTLKTLESEDSPLGHQITKNDGNLIASIAMLGALSVILFVGYILDKIGRKKTEILSGLGFALGWSIITVGKSVTQILIGRFVQGIGAGLHFASSVVYIGEMSQPSIRGPLISINSFAYNIGSLVSYTEGWFCSYEVINYLNLTVAVTFVLLVLFIKETPVYLLSKGKDKEALSSLKFYRGTSTVTQEILDELQSIRNQLNSENAIDTPEIQELSEKEKLNKENEIEQENTTKPIGAWEALRTSKPSRRALAILIMQVEFSICMGMLAVQAFAGQFFSQAAPSLSPDLCSVILAIVMALSCGMSVLITNLIPRRVLMISTCILTAACMTCAATMLRWAWAPEWGIPLSMLFFCMFYHLGCVNLPYVQINECILPQINSFATSMVMSSMMLGNFVLLYLFKPAVDLLGLDGVFGLFALVGYISAIASALVMRETRNVPFEVVQSSLERSWIYKGHKY</sequence>
<dbReference type="InterPro" id="IPR050549">
    <property type="entry name" value="MFS_Trehalose_Transporter"/>
</dbReference>
<dbReference type="PROSITE" id="PS50850">
    <property type="entry name" value="MFS"/>
    <property type="match status" value="1"/>
</dbReference>
<feature type="transmembrane region" description="Helical" evidence="8">
    <location>
        <begin position="406"/>
        <end position="427"/>
    </location>
</feature>
<feature type="transmembrane region" description="Helical" evidence="8">
    <location>
        <begin position="313"/>
        <end position="336"/>
    </location>
</feature>
<dbReference type="InterPro" id="IPR005829">
    <property type="entry name" value="Sugar_transporter_CS"/>
</dbReference>
<name>A0A9P0BUG3_CHRIL</name>
<keyword evidence="7 8" id="KW-0472">Membrane</keyword>
<evidence type="ECO:0000256" key="1">
    <source>
        <dbReference type="ARBA" id="ARBA00004651"/>
    </source>
</evidence>
<gene>
    <name evidence="10" type="ORF">CINC_LOCUS7348</name>
</gene>
<dbReference type="Pfam" id="PF00083">
    <property type="entry name" value="Sugar_tr"/>
    <property type="match status" value="1"/>
</dbReference>
<feature type="transmembrane region" description="Helical" evidence="8">
    <location>
        <begin position="439"/>
        <end position="458"/>
    </location>
</feature>
<reference evidence="10" key="1">
    <citation type="submission" date="2021-12" db="EMBL/GenBank/DDBJ databases">
        <authorList>
            <person name="King R."/>
        </authorList>
    </citation>
    <scope>NUCLEOTIDE SEQUENCE</scope>
</reference>
<evidence type="ECO:0000256" key="7">
    <source>
        <dbReference type="ARBA" id="ARBA00023136"/>
    </source>
</evidence>
<evidence type="ECO:0000256" key="8">
    <source>
        <dbReference type="SAM" id="Phobius"/>
    </source>
</evidence>
<feature type="transmembrane region" description="Helical" evidence="8">
    <location>
        <begin position="52"/>
        <end position="71"/>
    </location>
</feature>
<evidence type="ECO:0000256" key="3">
    <source>
        <dbReference type="ARBA" id="ARBA00022475"/>
    </source>
</evidence>
<dbReference type="InterPro" id="IPR005828">
    <property type="entry name" value="MFS_sugar_transport-like"/>
</dbReference>
<dbReference type="InterPro" id="IPR036259">
    <property type="entry name" value="MFS_trans_sf"/>
</dbReference>
<keyword evidence="6 8" id="KW-1133">Transmembrane helix</keyword>
<keyword evidence="5 8" id="KW-0812">Transmembrane</keyword>
<feature type="domain" description="Major facilitator superfamily (MFS) profile" evidence="9">
    <location>
        <begin position="3"/>
        <end position="462"/>
    </location>
</feature>
<feature type="transmembrane region" description="Helical" evidence="8">
    <location>
        <begin position="373"/>
        <end position="394"/>
    </location>
</feature>
<protein>
    <recommendedName>
        <fullName evidence="9">Major facilitator superfamily (MFS) profile domain-containing protein</fullName>
    </recommendedName>
</protein>
<evidence type="ECO:0000313" key="10">
    <source>
        <dbReference type="EMBL" id="CAH0596860.1"/>
    </source>
</evidence>
<dbReference type="PROSITE" id="PS00217">
    <property type="entry name" value="SUGAR_TRANSPORT_2"/>
    <property type="match status" value="1"/>
</dbReference>
<dbReference type="PROSITE" id="PS00216">
    <property type="entry name" value="SUGAR_TRANSPORT_1"/>
    <property type="match status" value="1"/>
</dbReference>
<dbReference type="FunFam" id="1.20.1250.20:FF:000218">
    <property type="entry name" value="facilitated trehalose transporter Tret1"/>
    <property type="match status" value="1"/>
</dbReference>
<dbReference type="OrthoDB" id="6612291at2759"/>
<proteinExistence type="predicted"/>
<evidence type="ECO:0000259" key="9">
    <source>
        <dbReference type="PROSITE" id="PS50850"/>
    </source>
</evidence>
<dbReference type="PANTHER" id="PTHR48021">
    <property type="match status" value="1"/>
</dbReference>
<feature type="transmembrane region" description="Helical" evidence="8">
    <location>
        <begin position="83"/>
        <end position="99"/>
    </location>
</feature>
<feature type="transmembrane region" description="Helical" evidence="8">
    <location>
        <begin position="166"/>
        <end position="184"/>
    </location>
</feature>
<dbReference type="EMBL" id="LR824026">
    <property type="protein sequence ID" value="CAH0596860.1"/>
    <property type="molecule type" value="Genomic_DNA"/>
</dbReference>
<dbReference type="PANTHER" id="PTHR48021:SF33">
    <property type="entry name" value="AT22075P-RELATED"/>
    <property type="match status" value="1"/>
</dbReference>
<dbReference type="InterPro" id="IPR020846">
    <property type="entry name" value="MFS_dom"/>
</dbReference>
<dbReference type="Gene3D" id="1.20.1250.20">
    <property type="entry name" value="MFS general substrate transporter like domains"/>
    <property type="match status" value="1"/>
</dbReference>
<feature type="transmembrane region" description="Helical" evidence="8">
    <location>
        <begin position="343"/>
        <end position="367"/>
    </location>
</feature>
<keyword evidence="4" id="KW-0762">Sugar transport</keyword>
<comment type="subcellular location">
    <subcellularLocation>
        <location evidence="1">Cell membrane</location>
        <topology evidence="1">Multi-pass membrane protein</topology>
    </subcellularLocation>
</comment>
<dbReference type="GO" id="GO:0005886">
    <property type="term" value="C:plasma membrane"/>
    <property type="evidence" value="ECO:0007669"/>
    <property type="project" value="UniProtKB-SubCell"/>
</dbReference>
<organism evidence="10 11">
    <name type="scientific">Chrysodeixis includens</name>
    <name type="common">Soybean looper</name>
    <name type="synonym">Pseudoplusia includens</name>
    <dbReference type="NCBI Taxonomy" id="689277"/>
    <lineage>
        <taxon>Eukaryota</taxon>
        <taxon>Metazoa</taxon>
        <taxon>Ecdysozoa</taxon>
        <taxon>Arthropoda</taxon>
        <taxon>Hexapoda</taxon>
        <taxon>Insecta</taxon>
        <taxon>Pterygota</taxon>
        <taxon>Neoptera</taxon>
        <taxon>Endopterygota</taxon>
        <taxon>Lepidoptera</taxon>
        <taxon>Glossata</taxon>
        <taxon>Ditrysia</taxon>
        <taxon>Noctuoidea</taxon>
        <taxon>Noctuidae</taxon>
        <taxon>Plusiinae</taxon>
        <taxon>Chrysodeixis</taxon>
    </lineage>
</organism>
<evidence type="ECO:0000256" key="5">
    <source>
        <dbReference type="ARBA" id="ARBA00022692"/>
    </source>
</evidence>